<sequence>MRNSAKVMQTLPNNDEDDLTAIQSNRQKASFAFAIPVSSILIIAMICLLLTFSSANAAPTGTDITSSEESALRMLRSYLKSIDQLPSPYELAHLDIAGSSDGGTSGYVIIEDLKSNKRGLGMGPRPLRFG</sequence>
<evidence type="ECO:0000313" key="3">
    <source>
        <dbReference type="Proteomes" id="UP001201812"/>
    </source>
</evidence>
<name>A0AAD4NGF5_9BILA</name>
<keyword evidence="1" id="KW-0472">Membrane</keyword>
<accession>A0AAD4NGF5</accession>
<dbReference type="AlphaFoldDB" id="A0AAD4NGF5"/>
<protein>
    <submittedName>
        <fullName evidence="2">Uncharacterized protein</fullName>
    </submittedName>
</protein>
<feature type="transmembrane region" description="Helical" evidence="1">
    <location>
        <begin position="31"/>
        <end position="52"/>
    </location>
</feature>
<keyword evidence="1" id="KW-1133">Transmembrane helix</keyword>
<proteinExistence type="predicted"/>
<evidence type="ECO:0000313" key="2">
    <source>
        <dbReference type="EMBL" id="KAI1723898.1"/>
    </source>
</evidence>
<gene>
    <name evidence="2" type="ORF">DdX_04079</name>
</gene>
<reference evidence="2" key="1">
    <citation type="submission" date="2022-01" db="EMBL/GenBank/DDBJ databases">
        <title>Genome Sequence Resource for Two Populations of Ditylenchus destructor, the Migratory Endoparasitic Phytonematode.</title>
        <authorList>
            <person name="Zhang H."/>
            <person name="Lin R."/>
            <person name="Xie B."/>
        </authorList>
    </citation>
    <scope>NUCLEOTIDE SEQUENCE</scope>
    <source>
        <strain evidence="2">BazhouSP</strain>
    </source>
</reference>
<organism evidence="2 3">
    <name type="scientific">Ditylenchus destructor</name>
    <dbReference type="NCBI Taxonomy" id="166010"/>
    <lineage>
        <taxon>Eukaryota</taxon>
        <taxon>Metazoa</taxon>
        <taxon>Ecdysozoa</taxon>
        <taxon>Nematoda</taxon>
        <taxon>Chromadorea</taxon>
        <taxon>Rhabditida</taxon>
        <taxon>Tylenchina</taxon>
        <taxon>Tylenchomorpha</taxon>
        <taxon>Sphaerularioidea</taxon>
        <taxon>Anguinidae</taxon>
        <taxon>Anguininae</taxon>
        <taxon>Ditylenchus</taxon>
    </lineage>
</organism>
<keyword evidence="3" id="KW-1185">Reference proteome</keyword>
<dbReference type="Proteomes" id="UP001201812">
    <property type="component" value="Unassembled WGS sequence"/>
</dbReference>
<keyword evidence="1" id="KW-0812">Transmembrane</keyword>
<evidence type="ECO:0000256" key="1">
    <source>
        <dbReference type="SAM" id="Phobius"/>
    </source>
</evidence>
<comment type="caution">
    <text evidence="2">The sequence shown here is derived from an EMBL/GenBank/DDBJ whole genome shotgun (WGS) entry which is preliminary data.</text>
</comment>
<dbReference type="EMBL" id="JAKKPZ010000003">
    <property type="protein sequence ID" value="KAI1723898.1"/>
    <property type="molecule type" value="Genomic_DNA"/>
</dbReference>